<keyword evidence="9" id="KW-1185">Reference proteome</keyword>
<feature type="transmembrane region" description="Helical" evidence="6">
    <location>
        <begin position="135"/>
        <end position="161"/>
    </location>
</feature>
<feature type="transmembrane region" description="Helical" evidence="6">
    <location>
        <begin position="29"/>
        <end position="48"/>
    </location>
</feature>
<keyword evidence="2" id="KW-1003">Cell membrane</keyword>
<keyword evidence="5 6" id="KW-0472">Membrane</keyword>
<sequence>MERAVGFILLTLVVYEVMKKLYVRFYTPLLLPIVTTTGTLVAVLLWFQLPYQTYMEGGKWIGRLLGPAVVALAFPLYHHRQTLKRQFWPIFQAVCAGAMIAIVSGACFSVLFHLNKKVLFSLLPKSVTSPIAMDIAKEIGGIPALAAVYVMIAGIFGAVFGPPLLRALQITHPLGVGIALGSASHGVGTAKALEIGKEAAAISSIAMTLSAILAAFLCPLFVSVLL</sequence>
<keyword evidence="4 6" id="KW-1133">Transmembrane helix</keyword>
<organism evidence="8 10">
    <name type="scientific">Anoxybacteroides rupiense</name>
    <dbReference type="NCBI Taxonomy" id="311460"/>
    <lineage>
        <taxon>Bacteria</taxon>
        <taxon>Bacillati</taxon>
        <taxon>Bacillota</taxon>
        <taxon>Bacilli</taxon>
        <taxon>Bacillales</taxon>
        <taxon>Anoxybacillaceae</taxon>
        <taxon>Anoxybacteroides</taxon>
    </lineage>
</organism>
<dbReference type="Pfam" id="PF04172">
    <property type="entry name" value="LrgB"/>
    <property type="match status" value="1"/>
</dbReference>
<reference evidence="7 9" key="1">
    <citation type="submission" date="2023-01" db="EMBL/GenBank/DDBJ databases">
        <title>Genome-based reclassification of Anoxybacillus geothermalis as a later heterotypic synonym of Anoxybacillus rupiensis.</title>
        <authorList>
            <person name="Inan Bektas K."/>
            <person name="Canakci S."/>
            <person name="Belduz A.A."/>
            <person name="Guler H.H."/>
        </authorList>
    </citation>
    <scope>NUCLEOTIDE SEQUENCE [LARGE SCALE GENOMIC DNA]</scope>
    <source>
        <strain evidence="7 9">DSM 17127</strain>
    </source>
</reference>
<evidence type="ECO:0000256" key="5">
    <source>
        <dbReference type="ARBA" id="ARBA00023136"/>
    </source>
</evidence>
<evidence type="ECO:0000313" key="10">
    <source>
        <dbReference type="Proteomes" id="UP001339962"/>
    </source>
</evidence>
<comment type="caution">
    <text evidence="8">The sequence shown here is derived from an EMBL/GenBank/DDBJ whole genome shotgun (WGS) entry which is preliminary data.</text>
</comment>
<protein>
    <submittedName>
        <fullName evidence="8">LrgB family protein</fullName>
    </submittedName>
</protein>
<dbReference type="RefSeq" id="WP_159720279.1">
    <property type="nucleotide sequence ID" value="NZ_JACIDF010000003.1"/>
</dbReference>
<dbReference type="AlphaFoldDB" id="A0ABD5ITC5"/>
<evidence type="ECO:0000313" key="8">
    <source>
        <dbReference type="EMBL" id="MED5051206.1"/>
    </source>
</evidence>
<dbReference type="PANTHER" id="PTHR30249">
    <property type="entry name" value="PUTATIVE SEROTONIN TRANSPORTER"/>
    <property type="match status" value="1"/>
</dbReference>
<accession>A0ABD5ITC5</accession>
<dbReference type="EMBL" id="JARTLI010000004">
    <property type="protein sequence ID" value="MED5051206.1"/>
    <property type="molecule type" value="Genomic_DNA"/>
</dbReference>
<comment type="subcellular location">
    <subcellularLocation>
        <location evidence="1">Cell membrane</location>
        <topology evidence="1">Multi-pass membrane protein</topology>
    </subcellularLocation>
</comment>
<dbReference type="InterPro" id="IPR007300">
    <property type="entry name" value="CidB/LrgB"/>
</dbReference>
<feature type="transmembrane region" description="Helical" evidence="6">
    <location>
        <begin position="199"/>
        <end position="222"/>
    </location>
</feature>
<dbReference type="EMBL" id="JAQOTG010000012">
    <property type="protein sequence ID" value="MDE8564692.1"/>
    <property type="molecule type" value="Genomic_DNA"/>
</dbReference>
<evidence type="ECO:0000256" key="6">
    <source>
        <dbReference type="SAM" id="Phobius"/>
    </source>
</evidence>
<feature type="transmembrane region" description="Helical" evidence="6">
    <location>
        <begin position="60"/>
        <end position="78"/>
    </location>
</feature>
<reference evidence="8 10" key="2">
    <citation type="submission" date="2023-03" db="EMBL/GenBank/DDBJ databases">
        <title>Bacillus Genome Sequencing.</title>
        <authorList>
            <person name="Dunlap C."/>
        </authorList>
    </citation>
    <scope>NUCLEOTIDE SEQUENCE [LARGE SCALE GENOMIC DNA]</scope>
    <source>
        <strain evidence="8 10">NRS-38</strain>
    </source>
</reference>
<evidence type="ECO:0000256" key="1">
    <source>
        <dbReference type="ARBA" id="ARBA00004651"/>
    </source>
</evidence>
<feature type="transmembrane region" description="Helical" evidence="6">
    <location>
        <begin position="90"/>
        <end position="114"/>
    </location>
</feature>
<keyword evidence="3 6" id="KW-0812">Transmembrane</keyword>
<dbReference type="Proteomes" id="UP001339962">
    <property type="component" value="Unassembled WGS sequence"/>
</dbReference>
<dbReference type="PANTHER" id="PTHR30249:SF17">
    <property type="entry name" value="HOLIN-LIKE PROTEIN CIDB"/>
    <property type="match status" value="1"/>
</dbReference>
<dbReference type="GO" id="GO:0005886">
    <property type="term" value="C:plasma membrane"/>
    <property type="evidence" value="ECO:0007669"/>
    <property type="project" value="UniProtKB-SubCell"/>
</dbReference>
<evidence type="ECO:0000313" key="9">
    <source>
        <dbReference type="Proteomes" id="UP001213979"/>
    </source>
</evidence>
<gene>
    <name evidence="8" type="ORF">P9850_04860</name>
    <name evidence="7" type="ORF">PNH38_12550</name>
</gene>
<evidence type="ECO:0000256" key="3">
    <source>
        <dbReference type="ARBA" id="ARBA00022692"/>
    </source>
</evidence>
<proteinExistence type="predicted"/>
<evidence type="ECO:0000313" key="7">
    <source>
        <dbReference type="EMBL" id="MDE8564692.1"/>
    </source>
</evidence>
<dbReference type="Proteomes" id="UP001213979">
    <property type="component" value="Unassembled WGS sequence"/>
</dbReference>
<evidence type="ECO:0000256" key="4">
    <source>
        <dbReference type="ARBA" id="ARBA00022989"/>
    </source>
</evidence>
<name>A0ABD5ITC5_9BACL</name>
<evidence type="ECO:0000256" key="2">
    <source>
        <dbReference type="ARBA" id="ARBA00022475"/>
    </source>
</evidence>